<name>A0A835PHI1_VANPL</name>
<dbReference type="Proteomes" id="UP000636800">
    <property type="component" value="Unassembled WGS sequence"/>
</dbReference>
<comment type="subcellular location">
    <subcellularLocation>
        <location evidence="1">Secreted</location>
    </subcellularLocation>
</comment>
<evidence type="ECO:0000313" key="7">
    <source>
        <dbReference type="EMBL" id="KAG0453935.1"/>
    </source>
</evidence>
<dbReference type="GO" id="GO:0005576">
    <property type="term" value="C:extracellular region"/>
    <property type="evidence" value="ECO:0007669"/>
    <property type="project" value="UniProtKB-SubCell"/>
</dbReference>
<dbReference type="InterPro" id="IPR036312">
    <property type="entry name" value="Bifun_inhib/LTP/seed_sf"/>
</dbReference>
<dbReference type="PANTHER" id="PTHR35501:SF3">
    <property type="entry name" value="PROTEIN YY1"/>
    <property type="match status" value="1"/>
</dbReference>
<comment type="similarity">
    <text evidence="3">Belongs to the A9/FIL1 family.</text>
</comment>
<dbReference type="Proteomes" id="UP000639772">
    <property type="component" value="Unassembled WGS sequence"/>
</dbReference>
<dbReference type="Gene3D" id="1.10.110.10">
    <property type="entry name" value="Plant lipid-transfer and hydrophobic proteins"/>
    <property type="match status" value="1"/>
</dbReference>
<dbReference type="InterPro" id="IPR016140">
    <property type="entry name" value="Bifunc_inhib/LTP/seed_store"/>
</dbReference>
<evidence type="ECO:0000256" key="3">
    <source>
        <dbReference type="ARBA" id="ARBA00038300"/>
    </source>
</evidence>
<evidence type="ECO:0000256" key="2">
    <source>
        <dbReference type="ARBA" id="ARBA00022525"/>
    </source>
</evidence>
<dbReference type="OrthoDB" id="1873458at2759"/>
<evidence type="ECO:0000313" key="9">
    <source>
        <dbReference type="Proteomes" id="UP000639772"/>
    </source>
</evidence>
<evidence type="ECO:0000313" key="8">
    <source>
        <dbReference type="Proteomes" id="UP000636800"/>
    </source>
</evidence>
<dbReference type="EMBL" id="JADCNL010000014">
    <property type="protein sequence ID" value="KAG0452831.1"/>
    <property type="molecule type" value="Genomic_DNA"/>
</dbReference>
<keyword evidence="4" id="KW-0732">Signal</keyword>
<dbReference type="Pfam" id="PF14368">
    <property type="entry name" value="LTP_2"/>
    <property type="match status" value="1"/>
</dbReference>
<keyword evidence="2" id="KW-0964">Secreted</keyword>
<dbReference type="SMART" id="SM00499">
    <property type="entry name" value="AAI"/>
    <property type="match status" value="1"/>
</dbReference>
<reference evidence="8 9" key="1">
    <citation type="journal article" date="2020" name="Nat. Food">
        <title>A phased Vanilla planifolia genome enables genetic improvement of flavour and production.</title>
        <authorList>
            <person name="Hasing T."/>
            <person name="Tang H."/>
            <person name="Brym M."/>
            <person name="Khazi F."/>
            <person name="Huang T."/>
            <person name="Chambers A.H."/>
        </authorList>
    </citation>
    <scope>NUCLEOTIDE SEQUENCE [LARGE SCALE GENOMIC DNA]</scope>
    <source>
        <tissue evidence="7">Leaf</tissue>
    </source>
</reference>
<dbReference type="SUPFAM" id="SSF47699">
    <property type="entry name" value="Bifunctional inhibitor/lipid-transfer protein/seed storage 2S albumin"/>
    <property type="match status" value="1"/>
</dbReference>
<dbReference type="PANTHER" id="PTHR35501">
    <property type="entry name" value="PROTEIN YY1"/>
    <property type="match status" value="1"/>
</dbReference>
<protein>
    <recommendedName>
        <fullName evidence="5">Bifunctional inhibitor/plant lipid transfer protein/seed storage helical domain-containing protein</fullName>
    </recommendedName>
</protein>
<evidence type="ECO:0000259" key="5">
    <source>
        <dbReference type="SMART" id="SM00499"/>
    </source>
</evidence>
<feature type="domain" description="Bifunctional inhibitor/plant lipid transfer protein/seed storage helical" evidence="5">
    <location>
        <begin position="33"/>
        <end position="95"/>
    </location>
</feature>
<accession>A0A835PHI1</accession>
<evidence type="ECO:0000256" key="4">
    <source>
        <dbReference type="SAM" id="SignalP"/>
    </source>
</evidence>
<proteinExistence type="inferred from homology"/>
<evidence type="ECO:0000313" key="6">
    <source>
        <dbReference type="EMBL" id="KAG0452831.1"/>
    </source>
</evidence>
<sequence>MAATKAPLSLLSTLLLLAMAVAVLATPIVAQDCSAGLSDVTVCTPFVVTGPGGKAPNPSPECCNALKGVNQDCLCSTLSIISKLPSSCNLPPLSCGA</sequence>
<feature type="signal peptide" evidence="4">
    <location>
        <begin position="1"/>
        <end position="25"/>
    </location>
</feature>
<evidence type="ECO:0000256" key="1">
    <source>
        <dbReference type="ARBA" id="ARBA00004613"/>
    </source>
</evidence>
<gene>
    <name evidence="7" type="ORF">HPP92_025239</name>
    <name evidence="6" type="ORF">HPP92_025495</name>
</gene>
<dbReference type="AlphaFoldDB" id="A0A835PHI1"/>
<comment type="caution">
    <text evidence="7">The sequence shown here is derived from an EMBL/GenBank/DDBJ whole genome shotgun (WGS) entry which is preliminary data.</text>
</comment>
<keyword evidence="8" id="KW-1185">Reference proteome</keyword>
<feature type="chain" id="PRO_5033642882" description="Bifunctional inhibitor/plant lipid transfer protein/seed storage helical domain-containing protein" evidence="4">
    <location>
        <begin position="26"/>
        <end position="97"/>
    </location>
</feature>
<dbReference type="EMBL" id="JADCNM010000014">
    <property type="protein sequence ID" value="KAG0453935.1"/>
    <property type="molecule type" value="Genomic_DNA"/>
</dbReference>
<organism evidence="7 9">
    <name type="scientific">Vanilla planifolia</name>
    <name type="common">Vanilla</name>
    <dbReference type="NCBI Taxonomy" id="51239"/>
    <lineage>
        <taxon>Eukaryota</taxon>
        <taxon>Viridiplantae</taxon>
        <taxon>Streptophyta</taxon>
        <taxon>Embryophyta</taxon>
        <taxon>Tracheophyta</taxon>
        <taxon>Spermatophyta</taxon>
        <taxon>Magnoliopsida</taxon>
        <taxon>Liliopsida</taxon>
        <taxon>Asparagales</taxon>
        <taxon>Orchidaceae</taxon>
        <taxon>Vanilloideae</taxon>
        <taxon>Vanilleae</taxon>
        <taxon>Vanilla</taxon>
    </lineage>
</organism>